<dbReference type="Proteomes" id="UP000235916">
    <property type="component" value="Unassembled WGS sequence"/>
</dbReference>
<dbReference type="InterPro" id="IPR007492">
    <property type="entry name" value="LytTR_DNA-bd_dom"/>
</dbReference>
<dbReference type="InterPro" id="IPR011006">
    <property type="entry name" value="CheY-like_superfamily"/>
</dbReference>
<evidence type="ECO:0008006" key="7">
    <source>
        <dbReference type="Google" id="ProtNLM"/>
    </source>
</evidence>
<sequence>MNEGMEPRPDAAPLRVLIVDDEPPARAKLRRLLSSQPGVDLLAEEAGDAEQALQLVHSHRPDALFLDIQMPGQSGLELALALPEDTLCVFCTAFDQHAVRAFDLHAVDYLLKPFTPERLAESVQRLRQRRTALAPKPAETQRQGWLSALQQIQPVPGHWLVPQRGGGLFKLPLAEIEWVAAADNYIELHAPPACHLDRCTLADFLAHASVQGRFVRVHRSHAINPAHVQGLSALPRGEAELQMRSGARLRVSRSHRAQLG</sequence>
<gene>
    <name evidence="5" type="ORF">C1O66_13410</name>
</gene>
<name>A0A2N8KYE4_9BURK</name>
<dbReference type="Pfam" id="PF00072">
    <property type="entry name" value="Response_reg"/>
    <property type="match status" value="1"/>
</dbReference>
<evidence type="ECO:0000313" key="6">
    <source>
        <dbReference type="Proteomes" id="UP000235916"/>
    </source>
</evidence>
<feature type="modified residue" description="4-aspartylphosphate" evidence="2">
    <location>
        <position position="67"/>
    </location>
</feature>
<dbReference type="AlphaFoldDB" id="A0A2N8KYE4"/>
<dbReference type="InterPro" id="IPR001789">
    <property type="entry name" value="Sig_transdc_resp-reg_receiver"/>
</dbReference>
<feature type="domain" description="HTH LytTR-type" evidence="4">
    <location>
        <begin position="160"/>
        <end position="260"/>
    </location>
</feature>
<dbReference type="Gene3D" id="2.40.50.1020">
    <property type="entry name" value="LytTr DNA-binding domain"/>
    <property type="match status" value="1"/>
</dbReference>
<dbReference type="PANTHER" id="PTHR48111:SF69">
    <property type="entry name" value="RESPONSE REGULATOR RECEIVER"/>
    <property type="match status" value="1"/>
</dbReference>
<keyword evidence="1" id="KW-0238">DNA-binding</keyword>
<evidence type="ECO:0000259" key="4">
    <source>
        <dbReference type="PROSITE" id="PS50930"/>
    </source>
</evidence>
<dbReference type="GO" id="GO:0000156">
    <property type="term" value="F:phosphorelay response regulator activity"/>
    <property type="evidence" value="ECO:0007669"/>
    <property type="project" value="TreeGrafter"/>
</dbReference>
<dbReference type="EMBL" id="POSP01000003">
    <property type="protein sequence ID" value="PND38422.1"/>
    <property type="molecule type" value="Genomic_DNA"/>
</dbReference>
<organism evidence="5 6">
    <name type="scientific">Kinneretia aquatilis</name>
    <dbReference type="NCBI Taxonomy" id="2070761"/>
    <lineage>
        <taxon>Bacteria</taxon>
        <taxon>Pseudomonadati</taxon>
        <taxon>Pseudomonadota</taxon>
        <taxon>Betaproteobacteria</taxon>
        <taxon>Burkholderiales</taxon>
        <taxon>Sphaerotilaceae</taxon>
        <taxon>Roseateles</taxon>
    </lineage>
</organism>
<accession>A0A2N8KYE4</accession>
<dbReference type="OrthoDB" id="236568at2"/>
<dbReference type="SMART" id="SM00850">
    <property type="entry name" value="LytTR"/>
    <property type="match status" value="1"/>
</dbReference>
<evidence type="ECO:0000313" key="5">
    <source>
        <dbReference type="EMBL" id="PND38422.1"/>
    </source>
</evidence>
<keyword evidence="6" id="KW-1185">Reference proteome</keyword>
<dbReference type="PANTHER" id="PTHR48111">
    <property type="entry name" value="REGULATOR OF RPOS"/>
    <property type="match status" value="1"/>
</dbReference>
<dbReference type="SMART" id="SM00448">
    <property type="entry name" value="REC"/>
    <property type="match status" value="1"/>
</dbReference>
<dbReference type="PROSITE" id="PS50930">
    <property type="entry name" value="HTH_LYTTR"/>
    <property type="match status" value="1"/>
</dbReference>
<evidence type="ECO:0000256" key="2">
    <source>
        <dbReference type="PROSITE-ProRule" id="PRU00169"/>
    </source>
</evidence>
<dbReference type="Gene3D" id="3.40.50.2300">
    <property type="match status" value="1"/>
</dbReference>
<dbReference type="GO" id="GO:0000976">
    <property type="term" value="F:transcription cis-regulatory region binding"/>
    <property type="evidence" value="ECO:0007669"/>
    <property type="project" value="TreeGrafter"/>
</dbReference>
<proteinExistence type="predicted"/>
<feature type="domain" description="Response regulatory" evidence="3">
    <location>
        <begin position="15"/>
        <end position="127"/>
    </location>
</feature>
<dbReference type="SUPFAM" id="SSF52172">
    <property type="entry name" value="CheY-like"/>
    <property type="match status" value="1"/>
</dbReference>
<protein>
    <recommendedName>
        <fullName evidence="7">DNA-binding response regulator</fullName>
    </recommendedName>
</protein>
<dbReference type="RefSeq" id="WP_102768341.1">
    <property type="nucleotide sequence ID" value="NZ_POSP01000003.1"/>
</dbReference>
<dbReference type="GO" id="GO:0005829">
    <property type="term" value="C:cytosol"/>
    <property type="evidence" value="ECO:0007669"/>
    <property type="project" value="TreeGrafter"/>
</dbReference>
<comment type="caution">
    <text evidence="5">The sequence shown here is derived from an EMBL/GenBank/DDBJ whole genome shotgun (WGS) entry which is preliminary data.</text>
</comment>
<evidence type="ECO:0000259" key="3">
    <source>
        <dbReference type="PROSITE" id="PS50110"/>
    </source>
</evidence>
<reference evidence="5 6" key="1">
    <citation type="submission" date="2018-01" db="EMBL/GenBank/DDBJ databases">
        <title>Draft genome sequence of Paucibacter aquatile CR182 isolated from freshwater of the Nakdong River.</title>
        <authorList>
            <person name="Choi A."/>
            <person name="Chung E.J."/>
        </authorList>
    </citation>
    <scope>NUCLEOTIDE SEQUENCE [LARGE SCALE GENOMIC DNA]</scope>
    <source>
        <strain evidence="5 6">CR182</strain>
    </source>
</reference>
<dbReference type="InterPro" id="IPR039420">
    <property type="entry name" value="WalR-like"/>
</dbReference>
<evidence type="ECO:0000256" key="1">
    <source>
        <dbReference type="ARBA" id="ARBA00023125"/>
    </source>
</evidence>
<dbReference type="Pfam" id="PF04397">
    <property type="entry name" value="LytTR"/>
    <property type="match status" value="1"/>
</dbReference>
<dbReference type="PROSITE" id="PS50110">
    <property type="entry name" value="RESPONSE_REGULATORY"/>
    <property type="match status" value="1"/>
</dbReference>
<keyword evidence="2" id="KW-0597">Phosphoprotein</keyword>
<dbReference type="GO" id="GO:0006355">
    <property type="term" value="P:regulation of DNA-templated transcription"/>
    <property type="evidence" value="ECO:0007669"/>
    <property type="project" value="TreeGrafter"/>
</dbReference>
<dbReference type="GO" id="GO:0032993">
    <property type="term" value="C:protein-DNA complex"/>
    <property type="evidence" value="ECO:0007669"/>
    <property type="project" value="TreeGrafter"/>
</dbReference>